<reference evidence="7" key="1">
    <citation type="submission" date="2022-07" db="EMBL/GenBank/DDBJ databases">
        <title>Genome sequencing of Photobacterium atrarenae GJH2-4.</title>
        <authorList>
            <person name="Park S.-J."/>
        </authorList>
    </citation>
    <scope>NUCLEOTIDE SEQUENCE</scope>
    <source>
        <strain evidence="7">GJH2-4</strain>
    </source>
</reference>
<name>A0ABY5GQI1_9GAMM</name>
<keyword evidence="4" id="KW-0862">Zinc</keyword>
<gene>
    <name evidence="7" type="ORF">NNL38_24685</name>
</gene>
<proteinExistence type="inferred from homology"/>
<sequence length="276" mass="29748">MMSLTETKTERATQPVLFIPHGAGPCFFMDWKPAGIWDAMARSLEALPHTLPARPRAILIISAHWQTTGFRVSATEQPELNYDFYGFPAHTYRLRYPAPGSPQLAGEIGARLSQAGLDCQPDPGQCFDHGVFVPLKLMFPEADIPVVQLSLQSSLDPALHLAAGRALAPLRDEGVLIIGSGMSFHNMRGYGNAQFSAPSAAFDDWLTGAIGADSARREAALCQWTQAPAALQCHPPGDEEHLLPLMVAAGAAGTDSGHKVFSAQVMQVRLSAFRFG</sequence>
<evidence type="ECO:0000313" key="7">
    <source>
        <dbReference type="EMBL" id="UTV31001.1"/>
    </source>
</evidence>
<evidence type="ECO:0000313" key="8">
    <source>
        <dbReference type="Proteomes" id="UP001057998"/>
    </source>
</evidence>
<dbReference type="GO" id="GO:0051213">
    <property type="term" value="F:dioxygenase activity"/>
    <property type="evidence" value="ECO:0007669"/>
    <property type="project" value="UniProtKB-KW"/>
</dbReference>
<dbReference type="CDD" id="cd07363">
    <property type="entry name" value="45_DOPA_Dioxygenase"/>
    <property type="match status" value="1"/>
</dbReference>
<evidence type="ECO:0000259" key="6">
    <source>
        <dbReference type="Pfam" id="PF02900"/>
    </source>
</evidence>
<evidence type="ECO:0000256" key="5">
    <source>
        <dbReference type="ARBA" id="ARBA00023002"/>
    </source>
</evidence>
<keyword evidence="3" id="KW-0479">Metal-binding</keyword>
<dbReference type="SUPFAM" id="SSF53213">
    <property type="entry name" value="LigB-like"/>
    <property type="match status" value="1"/>
</dbReference>
<accession>A0ABY5GQI1</accession>
<dbReference type="InterPro" id="IPR004183">
    <property type="entry name" value="Xdiol_dOase_suB"/>
</dbReference>
<dbReference type="PANTHER" id="PTHR30096:SF0">
    <property type="entry name" value="4,5-DOPA DIOXYGENASE EXTRADIOL-LIKE PROTEIN"/>
    <property type="match status" value="1"/>
</dbReference>
<dbReference type="PIRSF" id="PIRSF006157">
    <property type="entry name" value="Doxgns_DODA"/>
    <property type="match status" value="1"/>
</dbReference>
<protein>
    <submittedName>
        <fullName evidence="7">Dioxygenase</fullName>
    </submittedName>
</protein>
<organism evidence="7 8">
    <name type="scientific">Photobacterium atrarenae</name>
    <dbReference type="NCBI Taxonomy" id="865757"/>
    <lineage>
        <taxon>Bacteria</taxon>
        <taxon>Pseudomonadati</taxon>
        <taxon>Pseudomonadota</taxon>
        <taxon>Gammaproteobacteria</taxon>
        <taxon>Vibrionales</taxon>
        <taxon>Vibrionaceae</taxon>
        <taxon>Photobacterium</taxon>
    </lineage>
</organism>
<evidence type="ECO:0000256" key="1">
    <source>
        <dbReference type="ARBA" id="ARBA00001947"/>
    </source>
</evidence>
<dbReference type="Pfam" id="PF02900">
    <property type="entry name" value="LigB"/>
    <property type="match status" value="1"/>
</dbReference>
<evidence type="ECO:0000256" key="4">
    <source>
        <dbReference type="ARBA" id="ARBA00022833"/>
    </source>
</evidence>
<dbReference type="PANTHER" id="PTHR30096">
    <property type="entry name" value="4,5-DOPA DIOXYGENASE EXTRADIOL-LIKE PROTEIN"/>
    <property type="match status" value="1"/>
</dbReference>
<dbReference type="InterPro" id="IPR014436">
    <property type="entry name" value="Extradiol_dOase_DODA"/>
</dbReference>
<evidence type="ECO:0000256" key="3">
    <source>
        <dbReference type="ARBA" id="ARBA00022723"/>
    </source>
</evidence>
<evidence type="ECO:0000256" key="2">
    <source>
        <dbReference type="ARBA" id="ARBA00007581"/>
    </source>
</evidence>
<dbReference type="Gene3D" id="3.40.830.10">
    <property type="entry name" value="LigB-like"/>
    <property type="match status" value="1"/>
</dbReference>
<dbReference type="RefSeq" id="WP_255392365.1">
    <property type="nucleotide sequence ID" value="NZ_CP101510.1"/>
</dbReference>
<keyword evidence="7" id="KW-0223">Dioxygenase</keyword>
<keyword evidence="8" id="KW-1185">Reference proteome</keyword>
<dbReference type="Proteomes" id="UP001057998">
    <property type="component" value="Chromosome 3"/>
</dbReference>
<comment type="cofactor">
    <cofactor evidence="1">
        <name>Zn(2+)</name>
        <dbReference type="ChEBI" id="CHEBI:29105"/>
    </cofactor>
</comment>
<dbReference type="EMBL" id="CP101510">
    <property type="protein sequence ID" value="UTV31001.1"/>
    <property type="molecule type" value="Genomic_DNA"/>
</dbReference>
<keyword evidence="5" id="KW-0560">Oxidoreductase</keyword>
<feature type="domain" description="Extradiol ring-cleavage dioxygenase class III enzyme subunit B" evidence="6">
    <location>
        <begin position="17"/>
        <end position="260"/>
    </location>
</feature>
<comment type="similarity">
    <text evidence="2">Belongs to the DODA-type extradiol aromatic ring-opening dioxygenase family.</text>
</comment>